<dbReference type="AlphaFoldDB" id="A0A4U8TU47"/>
<dbReference type="STRING" id="425400.LS65_05995"/>
<dbReference type="RefSeq" id="WP_034362366.1">
    <property type="nucleotide sequence ID" value="NZ_CAJUDB010000008.1"/>
</dbReference>
<name>A0A4U8TU47_9HELI</name>
<evidence type="ECO:0000313" key="2">
    <source>
        <dbReference type="Proteomes" id="UP000029707"/>
    </source>
</evidence>
<dbReference type="EMBL" id="JRMQ02000001">
    <property type="protein sequence ID" value="TLE03395.1"/>
    <property type="molecule type" value="Genomic_DNA"/>
</dbReference>
<organism evidence="1 2">
    <name type="scientific">Helicobacter japonicus</name>
    <dbReference type="NCBI Taxonomy" id="425400"/>
    <lineage>
        <taxon>Bacteria</taxon>
        <taxon>Pseudomonadati</taxon>
        <taxon>Campylobacterota</taxon>
        <taxon>Epsilonproteobacteria</taxon>
        <taxon>Campylobacterales</taxon>
        <taxon>Helicobacteraceae</taxon>
        <taxon>Helicobacter</taxon>
    </lineage>
</organism>
<reference evidence="1 2" key="1">
    <citation type="journal article" date="2014" name="Genome Announc.">
        <title>Draft genome sequences of eight enterohepatic helicobacter species isolated from both laboratory and wild rodents.</title>
        <authorList>
            <person name="Sheh A."/>
            <person name="Shen Z."/>
            <person name="Fox J.G."/>
        </authorList>
    </citation>
    <scope>NUCLEOTIDE SEQUENCE [LARGE SCALE GENOMIC DNA]</scope>
    <source>
        <strain evidence="1 2">MIT 01-6451</strain>
    </source>
</reference>
<dbReference type="OrthoDB" id="5339711at2"/>
<sequence length="138" mass="15467">MIIIGHKAIPHQAFTKITNIADIQNTHPSCIVWFDTGKLTQEQGFALGKHCLDNQVSYAVMIHSLEELLIYANLSAHYLILHKNLQNQAQSFQSIIEHYLLDCKLLCVIKADSQLTKIAQLGIDGVIFKQVLDNIPSS</sequence>
<comment type="caution">
    <text evidence="1">The sequence shown here is derived from an EMBL/GenBank/DDBJ whole genome shotgun (WGS) entry which is preliminary data.</text>
</comment>
<gene>
    <name evidence="1" type="ORF">LS65_001090</name>
</gene>
<keyword evidence="2" id="KW-1185">Reference proteome</keyword>
<dbReference type="Proteomes" id="UP000029707">
    <property type="component" value="Unassembled WGS sequence"/>
</dbReference>
<proteinExistence type="predicted"/>
<accession>A0A4U8TU47</accession>
<protein>
    <submittedName>
        <fullName evidence="1">Uncharacterized protein</fullName>
    </submittedName>
</protein>
<evidence type="ECO:0000313" key="1">
    <source>
        <dbReference type="EMBL" id="TLE03395.1"/>
    </source>
</evidence>